<dbReference type="InterPro" id="IPR001810">
    <property type="entry name" value="F-box_dom"/>
</dbReference>
<evidence type="ECO:0000313" key="4">
    <source>
        <dbReference type="Proteomes" id="UP000829685"/>
    </source>
</evidence>
<gene>
    <name evidence="3" type="ORF">JX265_010307</name>
</gene>
<keyword evidence="4" id="KW-1185">Reference proteome</keyword>
<dbReference type="EMBL" id="JAFIMR010000033">
    <property type="protein sequence ID" value="KAI1859858.1"/>
    <property type="molecule type" value="Genomic_DNA"/>
</dbReference>
<reference evidence="3" key="1">
    <citation type="submission" date="2021-03" db="EMBL/GenBank/DDBJ databases">
        <title>Revisited historic fungal species revealed as producer of novel bioactive compounds through whole genome sequencing and comparative genomics.</title>
        <authorList>
            <person name="Vignolle G.A."/>
            <person name="Hochenegger N."/>
            <person name="Mach R.L."/>
            <person name="Mach-Aigner A.R."/>
            <person name="Javad Rahimi M."/>
            <person name="Salim K.A."/>
            <person name="Chan C.M."/>
            <person name="Lim L.B.L."/>
            <person name="Cai F."/>
            <person name="Druzhinina I.S."/>
            <person name="U'Ren J.M."/>
            <person name="Derntl C."/>
        </authorList>
    </citation>
    <scope>NUCLEOTIDE SEQUENCE</scope>
    <source>
        <strain evidence="3">TUCIM 5799</strain>
    </source>
</reference>
<feature type="domain" description="F-box" evidence="2">
    <location>
        <begin position="1"/>
        <end position="43"/>
    </location>
</feature>
<comment type="caution">
    <text evidence="3">The sequence shown here is derived from an EMBL/GenBank/DDBJ whole genome shotgun (WGS) entry which is preliminary data.</text>
</comment>
<protein>
    <recommendedName>
        <fullName evidence="2">F-box domain-containing protein</fullName>
    </recommendedName>
</protein>
<sequence>MERLPEELIAMVAGYLPKKGLAPYATLSTRWQRVIERRTFSKLHVKSTNEDMEILRLLLNSHRLTYLNELYFTVVVSFNEASIKQRNQQEAQFSAAFTEALRHLFLVLSQDVYPATSGSKSKMLLQISGVKSVLDTWDQPSKYLAQHIGLVGVESLPTVGCISRLGLCDSDRKVALRAGIELSTRLPNVRSIDLETVEQDLARITKNAVSLRENRRNLAEALAKTRLITRLIQGQFSLKTDDIEATDLLFKPRFAFPNCHANPAAPSYDPLGVAIRTLSQNLTSLNLCGTFDAALFWPSETEPGDTIATTSSISALWPHLKHMTVKLGICTPDGGWHFKAKPGAMTRRGSWPPPLNIPCEETMQPLFASWSKALSQMPVLQSATIWFHVEMMMPTPGFDPPEQRAVDKWIVGFQAPGVIPDPTIYSFPRRRVTMSELQSPRLIFERTNSWRPMKATMMDLYEMAKQKFPSKTMVEFDVNISNRVIRR</sequence>
<evidence type="ECO:0000313" key="3">
    <source>
        <dbReference type="EMBL" id="KAI1859858.1"/>
    </source>
</evidence>
<feature type="coiled-coil region" evidence="1">
    <location>
        <begin position="194"/>
        <end position="221"/>
    </location>
</feature>
<dbReference type="AlphaFoldDB" id="A0A9P9WF20"/>
<dbReference type="PROSITE" id="PS50181">
    <property type="entry name" value="FBOX"/>
    <property type="match status" value="1"/>
</dbReference>
<organism evidence="3 4">
    <name type="scientific">Neoarthrinium moseri</name>
    <dbReference type="NCBI Taxonomy" id="1658444"/>
    <lineage>
        <taxon>Eukaryota</taxon>
        <taxon>Fungi</taxon>
        <taxon>Dikarya</taxon>
        <taxon>Ascomycota</taxon>
        <taxon>Pezizomycotina</taxon>
        <taxon>Sordariomycetes</taxon>
        <taxon>Xylariomycetidae</taxon>
        <taxon>Amphisphaeriales</taxon>
        <taxon>Apiosporaceae</taxon>
        <taxon>Neoarthrinium</taxon>
    </lineage>
</organism>
<evidence type="ECO:0000256" key="1">
    <source>
        <dbReference type="SAM" id="Coils"/>
    </source>
</evidence>
<accession>A0A9P9WF20</accession>
<keyword evidence="1" id="KW-0175">Coiled coil</keyword>
<dbReference type="Proteomes" id="UP000829685">
    <property type="component" value="Unassembled WGS sequence"/>
</dbReference>
<proteinExistence type="predicted"/>
<evidence type="ECO:0000259" key="2">
    <source>
        <dbReference type="PROSITE" id="PS50181"/>
    </source>
</evidence>
<name>A0A9P9WF20_9PEZI</name>